<dbReference type="EMBL" id="MN310371">
    <property type="protein sequence ID" value="QFX76437.1"/>
    <property type="molecule type" value="Genomic_DNA"/>
</dbReference>
<dbReference type="AlphaFoldDB" id="A0A6B7PZI8"/>
<protein>
    <submittedName>
        <fullName evidence="1">IncF plasmid conjugative transfer pilus assembly protein TraW</fullName>
    </submittedName>
</protein>
<evidence type="ECO:0000313" key="1">
    <source>
        <dbReference type="EMBL" id="QFX76437.1"/>
    </source>
</evidence>
<geneLocation type="plasmid" evidence="1">
    <name>pJ20133-VIM</name>
</geneLocation>
<proteinExistence type="predicted"/>
<accession>A0A6B7PZI8</accession>
<reference evidence="1" key="1">
    <citation type="submission" date="2019-08" db="EMBL/GenBank/DDBJ databases">
        <authorList>
            <person name="Zhou D."/>
            <person name="Chen F."/>
        </authorList>
    </citation>
    <scope>NUCLEOTIDE SEQUENCE</scope>
    <source>
        <strain evidence="1">QJ20133</strain>
        <plasmid evidence="1">pJ20133-VIM</plasmid>
    </source>
</reference>
<dbReference type="InterPro" id="IPR014114">
    <property type="entry name" value="TraW"/>
</dbReference>
<sequence>MAISMATLVSDHLITMSPGLGILIGVVMKLRRLCASAFLTALYLASSTVHAEELGKYGNTWEIQEQDAIDMIQGRLKAMDKKGELDKFWNDYRDKQLAGAENPKPVPGIGPVVEPQIRMYDPTYTYPETVKDHLGNILVPAGTRINPLDHITLSKAIIFIDARDPKQLQYAKKRTDEHPRDKVVLVAGSFLKLDREWGRPVYFDQMGILTKKFGIERVPAVLTQKGRELQIEELKL</sequence>
<organism evidence="1">
    <name type="scientific">Pseudomonas monteilii</name>
    <dbReference type="NCBI Taxonomy" id="76759"/>
    <lineage>
        <taxon>Bacteria</taxon>
        <taxon>Pseudomonadati</taxon>
        <taxon>Pseudomonadota</taxon>
        <taxon>Gammaproteobacteria</taxon>
        <taxon>Pseudomonadales</taxon>
        <taxon>Pseudomonadaceae</taxon>
        <taxon>Pseudomonas</taxon>
    </lineage>
</organism>
<name>A0A6B7PZI8_9PSED</name>
<dbReference type="NCBIfam" id="TIGR02743">
    <property type="entry name" value="TraW"/>
    <property type="match status" value="1"/>
</dbReference>
<keyword evidence="1" id="KW-0614">Plasmid</keyword>